<organism evidence="1 2">
    <name type="scientific">Corallococcus exiguus</name>
    <dbReference type="NCBI Taxonomy" id="83462"/>
    <lineage>
        <taxon>Bacteria</taxon>
        <taxon>Pseudomonadati</taxon>
        <taxon>Myxococcota</taxon>
        <taxon>Myxococcia</taxon>
        <taxon>Myxococcales</taxon>
        <taxon>Cystobacterineae</taxon>
        <taxon>Myxococcaceae</taxon>
        <taxon>Corallococcus</taxon>
    </lineage>
</organism>
<keyword evidence="2" id="KW-1185">Reference proteome</keyword>
<gene>
    <name evidence="1" type="ORF">GTZ93_34365</name>
</gene>
<dbReference type="Proteomes" id="UP000537825">
    <property type="component" value="Unassembled WGS sequence"/>
</dbReference>
<reference evidence="1 2" key="1">
    <citation type="submission" date="2020-01" db="EMBL/GenBank/DDBJ databases">
        <title>The draft genome sequence of Corallococcus exiguus DSM 14696.</title>
        <authorList>
            <person name="Zhang X."/>
            <person name="Zhu H."/>
        </authorList>
    </citation>
    <scope>NUCLEOTIDE SEQUENCE [LARGE SCALE GENOMIC DNA]</scope>
    <source>
        <strain evidence="1 2">DSM 14696</strain>
    </source>
</reference>
<evidence type="ECO:0000313" key="1">
    <source>
        <dbReference type="EMBL" id="NBC44896.1"/>
    </source>
</evidence>
<sequence>MPLRAHPVQKESKTLLCINCPNTLLTVPPSRYTLQPDDSFATPQVLSLFAAVCDTCGYTELYKEGPLFQGGRSEEGES</sequence>
<dbReference type="RefSeq" id="WP_121778537.1">
    <property type="nucleotide sequence ID" value="NZ_CBCSLE010000073.1"/>
</dbReference>
<accession>A0A7Y1S1I0</accession>
<dbReference type="AlphaFoldDB" id="A0A7Y1S1I0"/>
<protein>
    <submittedName>
        <fullName evidence="1">Uncharacterized protein</fullName>
    </submittedName>
</protein>
<name>A0A7Y1S1I0_9BACT</name>
<dbReference type="EMBL" id="JAAAPK010000011">
    <property type="protein sequence ID" value="NBC44896.1"/>
    <property type="molecule type" value="Genomic_DNA"/>
</dbReference>
<proteinExistence type="predicted"/>
<comment type="caution">
    <text evidence="1">The sequence shown here is derived from an EMBL/GenBank/DDBJ whole genome shotgun (WGS) entry which is preliminary data.</text>
</comment>
<evidence type="ECO:0000313" key="2">
    <source>
        <dbReference type="Proteomes" id="UP000537825"/>
    </source>
</evidence>